<evidence type="ECO:0000313" key="5">
    <source>
        <dbReference type="Proteomes" id="UP001620460"/>
    </source>
</evidence>
<feature type="transmembrane region" description="Helical" evidence="1">
    <location>
        <begin position="42"/>
        <end position="59"/>
    </location>
</feature>
<dbReference type="Proteomes" id="UP001620460">
    <property type="component" value="Unassembled WGS sequence"/>
</dbReference>
<keyword evidence="1" id="KW-1133">Transmembrane helix</keyword>
<feature type="transmembrane region" description="Helical" evidence="1">
    <location>
        <begin position="201"/>
        <end position="222"/>
    </location>
</feature>
<dbReference type="EMBL" id="JADIKM010000001">
    <property type="protein sequence ID" value="MFK2903242.1"/>
    <property type="molecule type" value="Genomic_DNA"/>
</dbReference>
<feature type="transmembrane region" description="Helical" evidence="1">
    <location>
        <begin position="307"/>
        <end position="326"/>
    </location>
</feature>
<dbReference type="PANTHER" id="PTHR23028:SF53">
    <property type="entry name" value="ACYL_TRANSF_3 DOMAIN-CONTAINING PROTEIN"/>
    <property type="match status" value="1"/>
</dbReference>
<dbReference type="InterPro" id="IPR050879">
    <property type="entry name" value="Acyltransferase_3"/>
</dbReference>
<protein>
    <submittedName>
        <fullName evidence="4">Acyltransferase family protein</fullName>
    </submittedName>
</protein>
<feature type="transmembrane region" description="Helical" evidence="1">
    <location>
        <begin position="338"/>
        <end position="357"/>
    </location>
</feature>
<evidence type="ECO:0000313" key="4">
    <source>
        <dbReference type="EMBL" id="MFK2903242.1"/>
    </source>
</evidence>
<feature type="transmembrane region" description="Helical" evidence="1">
    <location>
        <begin position="144"/>
        <end position="165"/>
    </location>
</feature>
<keyword evidence="4" id="KW-0012">Acyltransferase</keyword>
<keyword evidence="1" id="KW-0812">Transmembrane</keyword>
<feature type="transmembrane region" description="Helical" evidence="1">
    <location>
        <begin position="267"/>
        <end position="286"/>
    </location>
</feature>
<organism evidence="4 5">
    <name type="scientific">Dyella ginsengisoli</name>
    <dbReference type="NCBI Taxonomy" id="363848"/>
    <lineage>
        <taxon>Bacteria</taxon>
        <taxon>Pseudomonadati</taxon>
        <taxon>Pseudomonadota</taxon>
        <taxon>Gammaproteobacteria</taxon>
        <taxon>Lysobacterales</taxon>
        <taxon>Rhodanobacteraceae</taxon>
        <taxon>Dyella</taxon>
    </lineage>
</organism>
<proteinExistence type="predicted"/>
<feature type="transmembrane region" description="Helical" evidence="1">
    <location>
        <begin position="79"/>
        <end position="99"/>
    </location>
</feature>
<evidence type="ECO:0000256" key="1">
    <source>
        <dbReference type="SAM" id="Phobius"/>
    </source>
</evidence>
<feature type="transmembrane region" description="Helical" evidence="1">
    <location>
        <begin position="16"/>
        <end position="35"/>
    </location>
</feature>
<feature type="domain" description="SGNH" evidence="3">
    <location>
        <begin position="426"/>
        <end position="648"/>
    </location>
</feature>
<name>A0ABW8JQ45_9GAMM</name>
<accession>A0ABW8JQ45</accession>
<keyword evidence="1" id="KW-0472">Membrane</keyword>
<keyword evidence="4" id="KW-0808">Transferase</keyword>
<feature type="transmembrane region" description="Helical" evidence="1">
    <location>
        <begin position="243"/>
        <end position="261"/>
    </location>
</feature>
<feature type="transmembrane region" description="Helical" evidence="1">
    <location>
        <begin position="369"/>
        <end position="389"/>
    </location>
</feature>
<feature type="domain" description="Acyltransferase 3" evidence="2">
    <location>
        <begin position="12"/>
        <end position="351"/>
    </location>
</feature>
<gene>
    <name evidence="4" type="ORF">ISP17_04645</name>
</gene>
<feature type="transmembrane region" description="Helical" evidence="1">
    <location>
        <begin position="177"/>
        <end position="195"/>
    </location>
</feature>
<dbReference type="Pfam" id="PF19040">
    <property type="entry name" value="SGNH"/>
    <property type="match status" value="1"/>
</dbReference>
<sequence length="674" mass="74559">MKGHEYRLGYRADLEGLRAVAILLVVATHAGVPWLRGGFVGVDVFFVLSGFLITGLLVQEVSTTGGLRFADFYVRRLRRLLPALLVMLLVVGLLAAFLLAPAEQREQSSAAAMAALWMSNIHFAFAELGYFAPDTETNLFLHTWSLGVEEQFYLIWPALLVWLLGRDGERGIRRLKIGMLVVLIVSLASCLLLSYEAPKLSFYMMPMRAWQFAVGALVWLCFKQPRASLDMFPHEFAPSWLRAAGWLSLVLILLAASLFGTDIPYPGLYALVPTLGAAGVIAAGSVSPRPVGVLRLLSWRPMRWLGAISYSWYLWHWPMLLLGHALTGSDVPVYRATWVLLSLALACVSFWCIEMPLRYRREWLRRSGMAIFGALVLMLFANSLCVRWYNIASARMNSPVMQKYAAAHGDAPAIYAMGCDDWYYSDRVRVCAFGPADATHTAVLMGDSHVGQWFPAVAKAFDRPGWRLLVLTKSSCAMVDAPFFYARIGKEYTVCAAWREHALEKLAELKPNVLLMGNAKYGFTKEQWITGIASVLGKLSPVTGHIYVLRDTPHLPFDGPDCLAEHAGRPAWFSLQYACRASAADQNGDAVFRWQQLAAARFVNVSMLDLNSSVCPENICSAERQGQVVFRDSQHLTGSFAASLGSVMALKLGMNAAAATGKVVFSAPRKEALH</sequence>
<evidence type="ECO:0000259" key="2">
    <source>
        <dbReference type="Pfam" id="PF01757"/>
    </source>
</evidence>
<dbReference type="Pfam" id="PF01757">
    <property type="entry name" value="Acyl_transf_3"/>
    <property type="match status" value="1"/>
</dbReference>
<comment type="caution">
    <text evidence="4">The sequence shown here is derived from an EMBL/GenBank/DDBJ whole genome shotgun (WGS) entry which is preliminary data.</text>
</comment>
<keyword evidence="5" id="KW-1185">Reference proteome</keyword>
<dbReference type="RefSeq" id="WP_404630510.1">
    <property type="nucleotide sequence ID" value="NZ_JADIKM010000001.1"/>
</dbReference>
<evidence type="ECO:0000259" key="3">
    <source>
        <dbReference type="Pfam" id="PF19040"/>
    </source>
</evidence>
<dbReference type="PANTHER" id="PTHR23028">
    <property type="entry name" value="ACETYLTRANSFERASE"/>
    <property type="match status" value="1"/>
</dbReference>
<dbReference type="InterPro" id="IPR002656">
    <property type="entry name" value="Acyl_transf_3_dom"/>
</dbReference>
<reference evidence="4 5" key="1">
    <citation type="submission" date="2020-10" db="EMBL/GenBank/DDBJ databases">
        <title>Phylogeny of dyella-like bacteria.</title>
        <authorList>
            <person name="Fu J."/>
        </authorList>
    </citation>
    <scope>NUCLEOTIDE SEQUENCE [LARGE SCALE GENOMIC DNA]</scope>
    <source>
        <strain evidence="4 5">Gsoil3046</strain>
    </source>
</reference>
<dbReference type="GO" id="GO:0016746">
    <property type="term" value="F:acyltransferase activity"/>
    <property type="evidence" value="ECO:0007669"/>
    <property type="project" value="UniProtKB-KW"/>
</dbReference>
<dbReference type="InterPro" id="IPR043968">
    <property type="entry name" value="SGNH"/>
</dbReference>